<evidence type="ECO:0000313" key="1">
    <source>
        <dbReference type="EMBL" id="KAJ1372427.1"/>
    </source>
</evidence>
<organism evidence="1 2">
    <name type="scientific">Parelaphostrongylus tenuis</name>
    <name type="common">Meningeal worm</name>
    <dbReference type="NCBI Taxonomy" id="148309"/>
    <lineage>
        <taxon>Eukaryota</taxon>
        <taxon>Metazoa</taxon>
        <taxon>Ecdysozoa</taxon>
        <taxon>Nematoda</taxon>
        <taxon>Chromadorea</taxon>
        <taxon>Rhabditida</taxon>
        <taxon>Rhabditina</taxon>
        <taxon>Rhabditomorpha</taxon>
        <taxon>Strongyloidea</taxon>
        <taxon>Metastrongylidae</taxon>
        <taxon>Parelaphostrongylus</taxon>
    </lineage>
</organism>
<reference evidence="1" key="1">
    <citation type="submission" date="2021-06" db="EMBL/GenBank/DDBJ databases">
        <title>Parelaphostrongylus tenuis whole genome reference sequence.</title>
        <authorList>
            <person name="Garwood T.J."/>
            <person name="Larsen P.A."/>
            <person name="Fountain-Jones N.M."/>
            <person name="Garbe J.R."/>
            <person name="Macchietto M.G."/>
            <person name="Kania S.A."/>
            <person name="Gerhold R.W."/>
            <person name="Richards J.E."/>
            <person name="Wolf T.M."/>
        </authorList>
    </citation>
    <scope>NUCLEOTIDE SEQUENCE</scope>
    <source>
        <strain evidence="1">MNPRO001-30</strain>
        <tissue evidence="1">Meninges</tissue>
    </source>
</reference>
<keyword evidence="2" id="KW-1185">Reference proteome</keyword>
<comment type="caution">
    <text evidence="1">The sequence shown here is derived from an EMBL/GenBank/DDBJ whole genome shotgun (WGS) entry which is preliminary data.</text>
</comment>
<sequence length="151" mass="17309">MEVGESTSGWFTIHDDVMSVWEGVCMLKLDIVTYLFKIRDSNLLSIKLLNTNVNRVSSDGYWYCVELSGKLGKTESSFYYHADCARNARRMLEHLTTFTSLNITSLTIRLDPDPLRCSSPVNVLQRVEQWSQLGKEFCSDCKIVLDKEMPL</sequence>
<name>A0AAD5WJA6_PARTN</name>
<evidence type="ECO:0000313" key="2">
    <source>
        <dbReference type="Proteomes" id="UP001196413"/>
    </source>
</evidence>
<dbReference type="Proteomes" id="UP001196413">
    <property type="component" value="Unassembled WGS sequence"/>
</dbReference>
<proteinExistence type="predicted"/>
<dbReference type="EMBL" id="JAHQIW010007140">
    <property type="protein sequence ID" value="KAJ1372427.1"/>
    <property type="molecule type" value="Genomic_DNA"/>
</dbReference>
<dbReference type="AlphaFoldDB" id="A0AAD5WJA6"/>
<protein>
    <submittedName>
        <fullName evidence="1">Uncharacterized protein</fullName>
    </submittedName>
</protein>
<accession>A0AAD5WJA6</accession>
<gene>
    <name evidence="1" type="ORF">KIN20_034591</name>
</gene>